<dbReference type="PANTHER" id="PTHR48125">
    <property type="entry name" value="LP07818P1"/>
    <property type="match status" value="1"/>
</dbReference>
<dbReference type="EMBL" id="LJSK01000146">
    <property type="protein sequence ID" value="KPI86143.1"/>
    <property type="molecule type" value="Genomic_DNA"/>
</dbReference>
<gene>
    <name evidence="2" type="ORF">ABL78_4798</name>
</gene>
<comment type="caution">
    <text evidence="2">The sequence shown here is derived from an EMBL/GenBank/DDBJ whole genome shotgun (WGS) entry which is preliminary data.</text>
</comment>
<evidence type="ECO:0000313" key="2">
    <source>
        <dbReference type="EMBL" id="KPI86143.1"/>
    </source>
</evidence>
<dbReference type="OrthoDB" id="278519at2759"/>
<feature type="compositionally biased region" description="Low complexity" evidence="1">
    <location>
        <begin position="28"/>
        <end position="43"/>
    </location>
</feature>
<name>A0A0N1I5V6_LEPSE</name>
<feature type="compositionally biased region" description="Low complexity" evidence="1">
    <location>
        <begin position="431"/>
        <end position="446"/>
    </location>
</feature>
<dbReference type="VEuPathDB" id="TriTrypDB:Lsey_0146_0100"/>
<dbReference type="Proteomes" id="UP000038009">
    <property type="component" value="Unassembled WGS sequence"/>
</dbReference>
<dbReference type="AlphaFoldDB" id="A0A0N1I5V6"/>
<feature type="region of interest" description="Disordered" evidence="1">
    <location>
        <begin position="164"/>
        <end position="200"/>
    </location>
</feature>
<evidence type="ECO:0000313" key="3">
    <source>
        <dbReference type="Proteomes" id="UP000038009"/>
    </source>
</evidence>
<feature type="compositionally biased region" description="Low complexity" evidence="1">
    <location>
        <begin position="331"/>
        <end position="348"/>
    </location>
</feature>
<dbReference type="OMA" id="FDDGQML"/>
<keyword evidence="3" id="KW-1185">Reference proteome</keyword>
<accession>A0A0N1I5V6</accession>
<dbReference type="PANTHER" id="PTHR48125:SF10">
    <property type="entry name" value="OS12G0136300 PROTEIN"/>
    <property type="match status" value="1"/>
</dbReference>
<feature type="region of interest" description="Disordered" evidence="1">
    <location>
        <begin position="331"/>
        <end position="362"/>
    </location>
</feature>
<sequence length="1054" mass="109545">MKNRATPTCASEGAAVTAATMLTAGNRSPSSKSSSKTSMTPLSGVVRHHGATPALSPTEGGPIHSPATATSSASKASTDFSTPPLSVFMPAPAAATASDTVAAKRSCNASASASPSMRVTPSSTPMTVPPKPPVGDRGWDPLIDGRFRIGLMHCVTEDIDEWQRYEDGNGGSSPHPSEPPTAAPDERSSDAAMASEAEAHRTPAHDAFCSAYRPGEPCVEVEVEASLVNAINSAYTSTGYPFVVTTGNTRGAVYGSFVDTRNPSLSSLELPPAQSYIVAPSYTGGQPSSHGLTEMDTLLAIQWGRGDRMMTAAGSAAAAAVASAQVKSAGSSAAKEGKGASPSSVARPGGAGPAGTPYPPSAARTITHHLAMYPEGIHGVHTSTSLRTILVKGELPTEPALSACAPAGVTACAPLAVAGGNVGVDTDSEEASAAATAPAPANAEANVPPLPHPPESNAPVQHTLVSASTFNHLSVYIVAHQDGKVLYTAALQSLSASIATRKVTAHQLILVGREEVKALAVDPLAAVTSKPERRTKIAFADLPVAGGEAAVFFQSKTSRFVGADASRRTVSAAPVRFTVEPHLIFGNQNGDIFIFSLLQERIVQHINYSMGSQQVSASITSGNSGVGSKLICSSVSSIVEVQNGVEQKIARMLAYAMVAKRNHRSYFDSDDVPASFTQAGASEPAHYYYSVPPSLYAIGFDNGQVLLICVTCEGGWMLRHFSSQYFGLRAIQAFAVRVPPFYTRLWTGYLPAVTKQDPAAATAPPAPLTALVTMEQTLIVHEEEQHIAAIACNGGSIVLVRLPGLEIIASVAPTDYNAVGEILALQWTSTSTRHLLTPDVLVASGEDDTMTAFQLLPPAMAGYPHHNDGGNGVDASSRLPPSDSVFAGGRLRILEKKKFHRSWVSRLNMFPIALPAASATALRSGGMPQYLGVCLLATSYDRRTSFWPYVFTSREDLGEDGNARPNMKGGLLLSLGDAPEFVGGGGGGGPLGLPLASMGAAPDHYVLVNGPTAAYALHTELVVSVAAAGSGTSFFLVTVCCRGKVKFWSLKVVA</sequence>
<feature type="region of interest" description="Disordered" evidence="1">
    <location>
        <begin position="427"/>
        <end position="459"/>
    </location>
</feature>
<proteinExistence type="predicted"/>
<feature type="compositionally biased region" description="Low complexity" evidence="1">
    <location>
        <begin position="65"/>
        <end position="79"/>
    </location>
</feature>
<evidence type="ECO:0000256" key="1">
    <source>
        <dbReference type="SAM" id="MobiDB-lite"/>
    </source>
</evidence>
<reference evidence="2 3" key="1">
    <citation type="journal article" date="2015" name="PLoS Pathog.">
        <title>Leptomonas seymouri: Adaptations to the Dixenous Life Cycle Analyzed by Genome Sequencing, Transcriptome Profiling and Co-infection with Leishmania donovani.</title>
        <authorList>
            <person name="Kraeva N."/>
            <person name="Butenko A."/>
            <person name="Hlavacova J."/>
            <person name="Kostygov A."/>
            <person name="Myskova J."/>
            <person name="Grybchuk D."/>
            <person name="Lestinova T."/>
            <person name="Votypka J."/>
            <person name="Volf P."/>
            <person name="Opperdoes F."/>
            <person name="Flegontov P."/>
            <person name="Lukes J."/>
            <person name="Yurchenko V."/>
        </authorList>
    </citation>
    <scope>NUCLEOTIDE SEQUENCE [LARGE SCALE GENOMIC DNA]</scope>
    <source>
        <strain evidence="2 3">ATCC 30220</strain>
    </source>
</reference>
<feature type="region of interest" description="Disordered" evidence="1">
    <location>
        <begin position="20"/>
        <end position="79"/>
    </location>
</feature>
<protein>
    <submittedName>
        <fullName evidence="2">Uncharacterized protein</fullName>
    </submittedName>
</protein>
<feature type="region of interest" description="Disordered" evidence="1">
    <location>
        <begin position="109"/>
        <end position="139"/>
    </location>
</feature>
<organism evidence="2 3">
    <name type="scientific">Leptomonas seymouri</name>
    <dbReference type="NCBI Taxonomy" id="5684"/>
    <lineage>
        <taxon>Eukaryota</taxon>
        <taxon>Discoba</taxon>
        <taxon>Euglenozoa</taxon>
        <taxon>Kinetoplastea</taxon>
        <taxon>Metakinetoplastina</taxon>
        <taxon>Trypanosomatida</taxon>
        <taxon>Trypanosomatidae</taxon>
        <taxon>Leishmaniinae</taxon>
        <taxon>Leptomonas</taxon>
    </lineage>
</organism>